<gene>
    <name evidence="7" type="ORF">GQF02_11980</name>
</gene>
<evidence type="ECO:0000256" key="2">
    <source>
        <dbReference type="ARBA" id="ARBA00023008"/>
    </source>
</evidence>
<evidence type="ECO:0000256" key="5">
    <source>
        <dbReference type="SAM" id="SignalP"/>
    </source>
</evidence>
<dbReference type="InterPro" id="IPR003782">
    <property type="entry name" value="SCO1/SenC"/>
</dbReference>
<dbReference type="PROSITE" id="PS51352">
    <property type="entry name" value="THIOREDOXIN_2"/>
    <property type="match status" value="1"/>
</dbReference>
<dbReference type="Gene3D" id="3.40.30.10">
    <property type="entry name" value="Glutaredoxin"/>
    <property type="match status" value="1"/>
</dbReference>
<sequence>MKPSALLPLLLALALSACSPTPAPLPFKGSDISGETFGGELTLNAHTGQRVSLADYKGKVVALFFGYTHCPDICPTTLLEYAAAMKTLGKDSDQVQVLFVSVDAKRDTPAVLAGYVPHFNPRFIGLSGSAAELAAVATRFRIVSQVLPTEGGGYLIDHSAGSYLLDKTGRLRVYQPYGTPADALAHDIRLLLD</sequence>
<feature type="binding site" evidence="3">
    <location>
        <position position="74"/>
    </location>
    <ligand>
        <name>Cu cation</name>
        <dbReference type="ChEBI" id="CHEBI:23378"/>
    </ligand>
</feature>
<comment type="caution">
    <text evidence="7">The sequence shown here is derived from an EMBL/GenBank/DDBJ whole genome shotgun (WGS) entry which is preliminary data.</text>
</comment>
<evidence type="ECO:0000256" key="4">
    <source>
        <dbReference type="PIRSR" id="PIRSR603782-2"/>
    </source>
</evidence>
<keyword evidence="5" id="KW-0732">Signal</keyword>
<keyword evidence="4" id="KW-1015">Disulfide bond</keyword>
<feature type="signal peptide" evidence="5">
    <location>
        <begin position="1"/>
        <end position="23"/>
    </location>
</feature>
<evidence type="ECO:0000313" key="8">
    <source>
        <dbReference type="Proteomes" id="UP000467214"/>
    </source>
</evidence>
<dbReference type="GO" id="GO:0046872">
    <property type="term" value="F:metal ion binding"/>
    <property type="evidence" value="ECO:0007669"/>
    <property type="project" value="UniProtKB-KW"/>
</dbReference>
<feature type="binding site" evidence="3">
    <location>
        <position position="70"/>
    </location>
    <ligand>
        <name>Cu cation</name>
        <dbReference type="ChEBI" id="CHEBI:23378"/>
    </ligand>
</feature>
<feature type="disulfide bond" description="Redox-active" evidence="4">
    <location>
        <begin position="70"/>
        <end position="74"/>
    </location>
</feature>
<reference evidence="7 8" key="1">
    <citation type="submission" date="2019-12" db="EMBL/GenBank/DDBJ databases">
        <title>Neisseriaceae gen. nov. sp. Genome sequencing and assembly.</title>
        <authorList>
            <person name="Liu Z."/>
            <person name="Li A."/>
        </authorList>
    </citation>
    <scope>NUCLEOTIDE SEQUENCE [LARGE SCALE GENOMIC DNA]</scope>
    <source>
        <strain evidence="7 8">B2N2-7</strain>
    </source>
</reference>
<keyword evidence="8" id="KW-1185">Reference proteome</keyword>
<accession>A0A845BMT3</accession>
<dbReference type="AlphaFoldDB" id="A0A845BMT3"/>
<protein>
    <submittedName>
        <fullName evidence="7">Redoxin domain-containing protein</fullName>
    </submittedName>
</protein>
<feature type="binding site" evidence="3">
    <location>
        <position position="158"/>
    </location>
    <ligand>
        <name>Cu cation</name>
        <dbReference type="ChEBI" id="CHEBI:23378"/>
    </ligand>
</feature>
<feature type="domain" description="Thioredoxin" evidence="6">
    <location>
        <begin position="23"/>
        <end position="193"/>
    </location>
</feature>
<comment type="similarity">
    <text evidence="1">Belongs to the SCO1/2 family.</text>
</comment>
<evidence type="ECO:0000259" key="6">
    <source>
        <dbReference type="PROSITE" id="PS51352"/>
    </source>
</evidence>
<feature type="chain" id="PRO_5032357646" evidence="5">
    <location>
        <begin position="24"/>
        <end position="193"/>
    </location>
</feature>
<keyword evidence="3" id="KW-0479">Metal-binding</keyword>
<dbReference type="FunFam" id="3.40.30.10:FF:000013">
    <property type="entry name" value="Blast:Protein SCO1 homolog, mitochondrial"/>
    <property type="match status" value="1"/>
</dbReference>
<dbReference type="InterPro" id="IPR036249">
    <property type="entry name" value="Thioredoxin-like_sf"/>
</dbReference>
<dbReference type="EMBL" id="WSSB01000011">
    <property type="protein sequence ID" value="MXR37692.1"/>
    <property type="molecule type" value="Genomic_DNA"/>
</dbReference>
<proteinExistence type="inferred from homology"/>
<dbReference type="PROSITE" id="PS51257">
    <property type="entry name" value="PROKAR_LIPOPROTEIN"/>
    <property type="match status" value="1"/>
</dbReference>
<dbReference type="Proteomes" id="UP000467214">
    <property type="component" value="Unassembled WGS sequence"/>
</dbReference>
<dbReference type="PANTHER" id="PTHR12151">
    <property type="entry name" value="ELECTRON TRANSPORT PROTIN SCO1/SENC FAMILY MEMBER"/>
    <property type="match status" value="1"/>
</dbReference>
<evidence type="ECO:0000256" key="1">
    <source>
        <dbReference type="ARBA" id="ARBA00010996"/>
    </source>
</evidence>
<organism evidence="7 8">
    <name type="scientific">Craterilacuibacter sinensis</name>
    <dbReference type="NCBI Taxonomy" id="2686017"/>
    <lineage>
        <taxon>Bacteria</taxon>
        <taxon>Pseudomonadati</taxon>
        <taxon>Pseudomonadota</taxon>
        <taxon>Betaproteobacteria</taxon>
        <taxon>Neisseriales</taxon>
        <taxon>Neisseriaceae</taxon>
        <taxon>Craterilacuibacter</taxon>
    </lineage>
</organism>
<dbReference type="SUPFAM" id="SSF52833">
    <property type="entry name" value="Thioredoxin-like"/>
    <property type="match status" value="1"/>
</dbReference>
<dbReference type="RefSeq" id="WP_160797434.1">
    <property type="nucleotide sequence ID" value="NZ_WSSB01000011.1"/>
</dbReference>
<evidence type="ECO:0000313" key="7">
    <source>
        <dbReference type="EMBL" id="MXR37692.1"/>
    </source>
</evidence>
<keyword evidence="2 3" id="KW-0186">Copper</keyword>
<dbReference type="CDD" id="cd02968">
    <property type="entry name" value="SCO"/>
    <property type="match status" value="1"/>
</dbReference>
<name>A0A845BMT3_9NEIS</name>
<dbReference type="PANTHER" id="PTHR12151:SF25">
    <property type="entry name" value="LINALOOL DEHYDRATASE_ISOMERASE DOMAIN-CONTAINING PROTEIN"/>
    <property type="match status" value="1"/>
</dbReference>
<dbReference type="InterPro" id="IPR013766">
    <property type="entry name" value="Thioredoxin_domain"/>
</dbReference>
<evidence type="ECO:0000256" key="3">
    <source>
        <dbReference type="PIRSR" id="PIRSR603782-1"/>
    </source>
</evidence>
<dbReference type="Pfam" id="PF02630">
    <property type="entry name" value="SCO1-SenC"/>
    <property type="match status" value="1"/>
</dbReference>